<protein>
    <submittedName>
        <fullName evidence="1">Uncharacterized protein (DUF1697 family)</fullName>
    </submittedName>
</protein>
<dbReference type="Proteomes" id="UP001240236">
    <property type="component" value="Unassembled WGS sequence"/>
</dbReference>
<reference evidence="1 2" key="1">
    <citation type="submission" date="2023-07" db="EMBL/GenBank/DDBJ databases">
        <title>Sequencing the genomes of 1000 actinobacteria strains.</title>
        <authorList>
            <person name="Klenk H.-P."/>
        </authorList>
    </citation>
    <scope>NUCLEOTIDE SEQUENCE [LARGE SCALE GENOMIC DNA]</scope>
    <source>
        <strain evidence="1 2">DSM 44709</strain>
    </source>
</reference>
<proteinExistence type="predicted"/>
<dbReference type="Pfam" id="PF08002">
    <property type="entry name" value="DUF1697"/>
    <property type="match status" value="1"/>
</dbReference>
<dbReference type="InterPro" id="IPR012545">
    <property type="entry name" value="DUF1697"/>
</dbReference>
<accession>A0AAE3W701</accession>
<evidence type="ECO:0000313" key="1">
    <source>
        <dbReference type="EMBL" id="MDQ0370676.1"/>
    </source>
</evidence>
<sequence>MTTFALLLRGINVGRNRRVGMADLRALLTERGCRDVATLLQSGNVVLSSDQPRTEVQATAEAAIEERFGFTVDVFVRDRAELAAVHALDPLGDVAHDGSRYVVSFLHEPFTPALDGVDQGDDRFAVHGRELYVWCPHGLSDSPVMTALSKIKNGPAATVRNWNTVTKLLSMMD</sequence>
<evidence type="ECO:0000313" key="2">
    <source>
        <dbReference type="Proteomes" id="UP001240236"/>
    </source>
</evidence>
<dbReference type="Gene3D" id="3.30.70.1280">
    <property type="entry name" value="SP0830-like domains"/>
    <property type="match status" value="1"/>
</dbReference>
<dbReference type="PANTHER" id="PTHR36439">
    <property type="entry name" value="BLL4334 PROTEIN"/>
    <property type="match status" value="1"/>
</dbReference>
<comment type="caution">
    <text evidence="1">The sequence shown here is derived from an EMBL/GenBank/DDBJ whole genome shotgun (WGS) entry which is preliminary data.</text>
</comment>
<dbReference type="RefSeq" id="WP_307246829.1">
    <property type="nucleotide sequence ID" value="NZ_JAUSUZ010000001.1"/>
</dbReference>
<dbReference type="AlphaFoldDB" id="A0AAE3W701"/>
<dbReference type="SUPFAM" id="SSF160379">
    <property type="entry name" value="SP0830-like"/>
    <property type="match status" value="1"/>
</dbReference>
<dbReference type="PIRSF" id="PIRSF008502">
    <property type="entry name" value="UCP008502"/>
    <property type="match status" value="1"/>
</dbReference>
<dbReference type="PANTHER" id="PTHR36439:SF1">
    <property type="entry name" value="DUF1697 DOMAIN-CONTAINING PROTEIN"/>
    <property type="match status" value="1"/>
</dbReference>
<name>A0AAE3W701_9ACTN</name>
<gene>
    <name evidence="1" type="ORF">J2S42_007345</name>
</gene>
<organism evidence="1 2">
    <name type="scientific">Catenuloplanes indicus</name>
    <dbReference type="NCBI Taxonomy" id="137267"/>
    <lineage>
        <taxon>Bacteria</taxon>
        <taxon>Bacillati</taxon>
        <taxon>Actinomycetota</taxon>
        <taxon>Actinomycetes</taxon>
        <taxon>Micromonosporales</taxon>
        <taxon>Micromonosporaceae</taxon>
        <taxon>Catenuloplanes</taxon>
    </lineage>
</organism>
<dbReference type="EMBL" id="JAUSUZ010000001">
    <property type="protein sequence ID" value="MDQ0370676.1"/>
    <property type="molecule type" value="Genomic_DNA"/>
</dbReference>
<keyword evidence="2" id="KW-1185">Reference proteome</keyword>